<keyword evidence="2" id="KW-1185">Reference proteome</keyword>
<sequence>MPLFRVIFLTLSGLAIGGTTYAAWYGYGGTSTDVSKSIREGSNGRSAIAGRIK</sequence>
<evidence type="ECO:0000313" key="1">
    <source>
        <dbReference type="EMBL" id="MBP0484135.1"/>
    </source>
</evidence>
<gene>
    <name evidence="1" type="ORF">J5474_16765</name>
</gene>
<organism evidence="1 2">
    <name type="scientific">Sagittula salina</name>
    <dbReference type="NCBI Taxonomy" id="2820268"/>
    <lineage>
        <taxon>Bacteria</taxon>
        <taxon>Pseudomonadati</taxon>
        <taxon>Pseudomonadota</taxon>
        <taxon>Alphaproteobacteria</taxon>
        <taxon>Rhodobacterales</taxon>
        <taxon>Roseobacteraceae</taxon>
        <taxon>Sagittula</taxon>
    </lineage>
</organism>
<accession>A0A940MLP5</accession>
<dbReference type="RefSeq" id="WP_209362201.1">
    <property type="nucleotide sequence ID" value="NZ_JAGISH010000010.1"/>
</dbReference>
<protein>
    <submittedName>
        <fullName evidence="1">Uncharacterized protein</fullName>
    </submittedName>
</protein>
<evidence type="ECO:0000313" key="2">
    <source>
        <dbReference type="Proteomes" id="UP000675940"/>
    </source>
</evidence>
<dbReference type="EMBL" id="JAGISH010000010">
    <property type="protein sequence ID" value="MBP0484135.1"/>
    <property type="molecule type" value="Genomic_DNA"/>
</dbReference>
<dbReference type="AlphaFoldDB" id="A0A940MLP5"/>
<name>A0A940MLP5_9RHOB</name>
<reference evidence="1" key="1">
    <citation type="submission" date="2021-03" db="EMBL/GenBank/DDBJ databases">
        <title>Sagittula salina sp. nov. strain M10.9X isolated from the marine waste.</title>
        <authorList>
            <person name="Satari L."/>
            <person name="Molina-Menor E."/>
            <person name="Vidal-Verdu A."/>
            <person name="Pascual J."/>
            <person name="Pereto J."/>
            <person name="Porcar M."/>
        </authorList>
    </citation>
    <scope>NUCLEOTIDE SEQUENCE</scope>
    <source>
        <strain evidence="1">M10.9X</strain>
    </source>
</reference>
<proteinExistence type="predicted"/>
<comment type="caution">
    <text evidence="1">The sequence shown here is derived from an EMBL/GenBank/DDBJ whole genome shotgun (WGS) entry which is preliminary data.</text>
</comment>
<dbReference type="Proteomes" id="UP000675940">
    <property type="component" value="Unassembled WGS sequence"/>
</dbReference>